<dbReference type="Proteomes" id="UP000076603">
    <property type="component" value="Unassembled WGS sequence"/>
</dbReference>
<evidence type="ECO:0000313" key="2">
    <source>
        <dbReference type="Proteomes" id="UP000076603"/>
    </source>
</evidence>
<dbReference type="PATRIC" id="fig|1121326.3.peg.601"/>
<protein>
    <submittedName>
        <fullName evidence="1">Uncharacterized protein</fullName>
    </submittedName>
</protein>
<reference evidence="1 2" key="1">
    <citation type="submission" date="2016-04" db="EMBL/GenBank/DDBJ databases">
        <title>Genome sequence of Clostridium magnum DSM 2767.</title>
        <authorList>
            <person name="Poehlein A."/>
            <person name="Uhlig R."/>
            <person name="Fischer R."/>
            <person name="Bahl H."/>
            <person name="Daniel R."/>
        </authorList>
    </citation>
    <scope>NUCLEOTIDE SEQUENCE [LARGE SCALE GENOMIC DNA]</scope>
    <source>
        <strain evidence="1 2">DSM 2767</strain>
    </source>
</reference>
<dbReference type="STRING" id="1121326.CLMAG_06450"/>
<accession>A0A161Y5Q8</accession>
<dbReference type="AlphaFoldDB" id="A0A161Y5Q8"/>
<comment type="caution">
    <text evidence="1">The sequence shown here is derived from an EMBL/GenBank/DDBJ whole genome shotgun (WGS) entry which is preliminary data.</text>
</comment>
<dbReference type="RefSeq" id="WP_161486920.1">
    <property type="nucleotide sequence ID" value="NZ_FQXL01000031.1"/>
</dbReference>
<sequence>MNESQNISNVTIEYKNDIDSTNRIIDFIIDFLLESNLPLGEDIDTRACRKGLKNE</sequence>
<name>A0A161Y5Q8_9CLOT</name>
<gene>
    <name evidence="1" type="ORF">CLMAG_06450</name>
</gene>
<dbReference type="EMBL" id="LWAE01000001">
    <property type="protein sequence ID" value="KZL93599.1"/>
    <property type="molecule type" value="Genomic_DNA"/>
</dbReference>
<organism evidence="1 2">
    <name type="scientific">Clostridium magnum DSM 2767</name>
    <dbReference type="NCBI Taxonomy" id="1121326"/>
    <lineage>
        <taxon>Bacteria</taxon>
        <taxon>Bacillati</taxon>
        <taxon>Bacillota</taxon>
        <taxon>Clostridia</taxon>
        <taxon>Eubacteriales</taxon>
        <taxon>Clostridiaceae</taxon>
        <taxon>Clostridium</taxon>
    </lineage>
</organism>
<keyword evidence="2" id="KW-1185">Reference proteome</keyword>
<proteinExistence type="predicted"/>
<evidence type="ECO:0000313" key="1">
    <source>
        <dbReference type="EMBL" id="KZL93599.1"/>
    </source>
</evidence>